<dbReference type="GO" id="GO:0055085">
    <property type="term" value="P:transmembrane transport"/>
    <property type="evidence" value="ECO:0007669"/>
    <property type="project" value="InterPro"/>
</dbReference>
<dbReference type="RefSeq" id="WP_183278375.1">
    <property type="nucleotide sequence ID" value="NZ_BLZR01000001.1"/>
</dbReference>
<evidence type="ECO:0000259" key="8">
    <source>
        <dbReference type="PROSITE" id="PS50928"/>
    </source>
</evidence>
<dbReference type="Proteomes" id="UP000580568">
    <property type="component" value="Unassembled WGS sequence"/>
</dbReference>
<gene>
    <name evidence="9" type="ORF">bsdtw1_03093</name>
</gene>
<feature type="transmembrane region" description="Helical" evidence="7">
    <location>
        <begin position="110"/>
        <end position="131"/>
    </location>
</feature>
<dbReference type="AlphaFoldDB" id="A0A6V8SJQ9"/>
<dbReference type="EMBL" id="BLZR01000001">
    <property type="protein sequence ID" value="GFP76981.1"/>
    <property type="molecule type" value="Genomic_DNA"/>
</dbReference>
<keyword evidence="3" id="KW-1003">Cell membrane</keyword>
<evidence type="ECO:0000256" key="5">
    <source>
        <dbReference type="ARBA" id="ARBA00022989"/>
    </source>
</evidence>
<dbReference type="CDD" id="cd06261">
    <property type="entry name" value="TM_PBP2"/>
    <property type="match status" value="1"/>
</dbReference>
<dbReference type="PROSITE" id="PS50928">
    <property type="entry name" value="ABC_TM1"/>
    <property type="match status" value="1"/>
</dbReference>
<feature type="transmembrane region" description="Helical" evidence="7">
    <location>
        <begin position="74"/>
        <end position="98"/>
    </location>
</feature>
<dbReference type="PANTHER" id="PTHR43744:SF12">
    <property type="entry name" value="ABC TRANSPORTER PERMEASE PROTEIN MG189-RELATED"/>
    <property type="match status" value="1"/>
</dbReference>
<dbReference type="InterPro" id="IPR000515">
    <property type="entry name" value="MetI-like"/>
</dbReference>
<reference evidence="9 10" key="1">
    <citation type="submission" date="2020-07" db="EMBL/GenBank/DDBJ databases">
        <title>A new beta-1,3-glucan-decomposing anaerobic bacterium isolated from anoxic soil subjected to biological soil disinfestation.</title>
        <authorList>
            <person name="Ueki A."/>
            <person name="Tonouchi A."/>
        </authorList>
    </citation>
    <scope>NUCLEOTIDE SEQUENCE [LARGE SCALE GENOMIC DNA]</scope>
    <source>
        <strain evidence="9 10">TW1</strain>
    </source>
</reference>
<keyword evidence="2 7" id="KW-0813">Transport</keyword>
<comment type="similarity">
    <text evidence="7">Belongs to the binding-protein-dependent transport system permease family.</text>
</comment>
<keyword evidence="4 7" id="KW-0812">Transmembrane</keyword>
<feature type="domain" description="ABC transmembrane type-1" evidence="8">
    <location>
        <begin position="75"/>
        <end position="264"/>
    </location>
</feature>
<evidence type="ECO:0000256" key="3">
    <source>
        <dbReference type="ARBA" id="ARBA00022475"/>
    </source>
</evidence>
<feature type="transmembrane region" description="Helical" evidence="7">
    <location>
        <begin position="185"/>
        <end position="206"/>
    </location>
</feature>
<evidence type="ECO:0000256" key="1">
    <source>
        <dbReference type="ARBA" id="ARBA00004651"/>
    </source>
</evidence>
<dbReference type="PANTHER" id="PTHR43744">
    <property type="entry name" value="ABC TRANSPORTER PERMEASE PROTEIN MG189-RELATED-RELATED"/>
    <property type="match status" value="1"/>
</dbReference>
<keyword evidence="6 7" id="KW-0472">Membrane</keyword>
<protein>
    <submittedName>
        <fullName evidence="9">L-arabinose transport system permease protein AraQ</fullName>
    </submittedName>
</protein>
<comment type="caution">
    <text evidence="9">The sequence shown here is derived from an EMBL/GenBank/DDBJ whole genome shotgun (WGS) entry which is preliminary data.</text>
</comment>
<evidence type="ECO:0000256" key="6">
    <source>
        <dbReference type="ARBA" id="ARBA00023136"/>
    </source>
</evidence>
<dbReference type="Gene3D" id="1.10.3720.10">
    <property type="entry name" value="MetI-like"/>
    <property type="match status" value="1"/>
</dbReference>
<name>A0A6V8SJQ9_9CLOT</name>
<evidence type="ECO:0000256" key="7">
    <source>
        <dbReference type="RuleBase" id="RU363032"/>
    </source>
</evidence>
<proteinExistence type="inferred from homology"/>
<accession>A0A6V8SJQ9</accession>
<keyword evidence="5 7" id="KW-1133">Transmembrane helix</keyword>
<organism evidence="9 10">
    <name type="scientific">Clostridium fungisolvens</name>
    <dbReference type="NCBI Taxonomy" id="1604897"/>
    <lineage>
        <taxon>Bacteria</taxon>
        <taxon>Bacillati</taxon>
        <taxon>Bacillota</taxon>
        <taxon>Clostridia</taxon>
        <taxon>Eubacteriales</taxon>
        <taxon>Clostridiaceae</taxon>
        <taxon>Clostridium</taxon>
    </lineage>
</organism>
<feature type="transmembrane region" description="Helical" evidence="7">
    <location>
        <begin position="243"/>
        <end position="263"/>
    </location>
</feature>
<keyword evidence="10" id="KW-1185">Reference proteome</keyword>
<comment type="subcellular location">
    <subcellularLocation>
        <location evidence="1 7">Cell membrane</location>
        <topology evidence="1 7">Multi-pass membrane protein</topology>
    </subcellularLocation>
</comment>
<sequence length="280" mass="31762">MVWIKKKGPKVAAFIFLFAMALIWILPVLYAVLSSFKSNVEINSMGYKLLPQQWIVENYVKVLTNFDSAPIVRWFLNSLIIAVSQTVLVLIIASSAAYAYSRLKFKGRDFIFWVLLSTMMFPSIVNLIPLYKIVSMFNWIDTPLAIIVPGVSGVFNIFLIKQFMVSIPKEYDESARIDGASDFQIYTKVILPLIRPVLTVVALFTFTGAWNDFLWPSIVYNNIENLPLTPALQLFQGMYVTDYGRLTTSAVIAIIPTFILYLFTQKYFLEGLNLSSGIKG</sequence>
<dbReference type="InterPro" id="IPR035906">
    <property type="entry name" value="MetI-like_sf"/>
</dbReference>
<dbReference type="GO" id="GO:0005886">
    <property type="term" value="C:plasma membrane"/>
    <property type="evidence" value="ECO:0007669"/>
    <property type="project" value="UniProtKB-SubCell"/>
</dbReference>
<evidence type="ECO:0000256" key="2">
    <source>
        <dbReference type="ARBA" id="ARBA00022448"/>
    </source>
</evidence>
<feature type="transmembrane region" description="Helical" evidence="7">
    <location>
        <begin position="12"/>
        <end position="33"/>
    </location>
</feature>
<evidence type="ECO:0000313" key="10">
    <source>
        <dbReference type="Proteomes" id="UP000580568"/>
    </source>
</evidence>
<evidence type="ECO:0000313" key="9">
    <source>
        <dbReference type="EMBL" id="GFP76981.1"/>
    </source>
</evidence>
<dbReference type="SUPFAM" id="SSF161098">
    <property type="entry name" value="MetI-like"/>
    <property type="match status" value="1"/>
</dbReference>
<dbReference type="Pfam" id="PF00528">
    <property type="entry name" value="BPD_transp_1"/>
    <property type="match status" value="1"/>
</dbReference>
<evidence type="ECO:0000256" key="4">
    <source>
        <dbReference type="ARBA" id="ARBA00022692"/>
    </source>
</evidence>
<feature type="transmembrane region" description="Helical" evidence="7">
    <location>
        <begin position="143"/>
        <end position="164"/>
    </location>
</feature>